<gene>
    <name evidence="2" type="ORF">Ahy_A03g012053</name>
    <name evidence="1" type="ORF">Ahy_B03g063585</name>
</gene>
<evidence type="ECO:0000313" key="2">
    <source>
        <dbReference type="EMBL" id="RYR66110.1"/>
    </source>
</evidence>
<dbReference type="Proteomes" id="UP000289738">
    <property type="component" value="Chromosome B03"/>
</dbReference>
<evidence type="ECO:0000313" key="3">
    <source>
        <dbReference type="Proteomes" id="UP000289738"/>
    </source>
</evidence>
<dbReference type="Proteomes" id="UP000289738">
    <property type="component" value="Chromosome A03"/>
</dbReference>
<sequence length="57" mass="6695">MKIAHIQLSVHGTIWSCYASSSSGSSRLNKVLFSLRRFHHYRLTKKKLARKSNCHWH</sequence>
<dbReference type="EMBL" id="SDMP01000003">
    <property type="protein sequence ID" value="RYR66110.1"/>
    <property type="molecule type" value="Genomic_DNA"/>
</dbReference>
<name>A0A445DSE7_ARAHY</name>
<evidence type="ECO:0000313" key="1">
    <source>
        <dbReference type="EMBL" id="RYR18959.1"/>
    </source>
</evidence>
<organism evidence="2 3">
    <name type="scientific">Arachis hypogaea</name>
    <name type="common">Peanut</name>
    <dbReference type="NCBI Taxonomy" id="3818"/>
    <lineage>
        <taxon>Eukaryota</taxon>
        <taxon>Viridiplantae</taxon>
        <taxon>Streptophyta</taxon>
        <taxon>Embryophyta</taxon>
        <taxon>Tracheophyta</taxon>
        <taxon>Spermatophyta</taxon>
        <taxon>Magnoliopsida</taxon>
        <taxon>eudicotyledons</taxon>
        <taxon>Gunneridae</taxon>
        <taxon>Pentapetalae</taxon>
        <taxon>rosids</taxon>
        <taxon>fabids</taxon>
        <taxon>Fabales</taxon>
        <taxon>Fabaceae</taxon>
        <taxon>Papilionoideae</taxon>
        <taxon>50 kb inversion clade</taxon>
        <taxon>dalbergioids sensu lato</taxon>
        <taxon>Dalbergieae</taxon>
        <taxon>Pterocarpus clade</taxon>
        <taxon>Arachis</taxon>
    </lineage>
</organism>
<keyword evidence="3" id="KW-1185">Reference proteome</keyword>
<dbReference type="EMBL" id="SDMP01000013">
    <property type="protein sequence ID" value="RYR18959.1"/>
    <property type="molecule type" value="Genomic_DNA"/>
</dbReference>
<protein>
    <submittedName>
        <fullName evidence="2">Uncharacterized protein</fullName>
    </submittedName>
</protein>
<comment type="caution">
    <text evidence="2">The sequence shown here is derived from an EMBL/GenBank/DDBJ whole genome shotgun (WGS) entry which is preliminary data.</text>
</comment>
<proteinExistence type="predicted"/>
<accession>A0A445DSE7</accession>
<dbReference type="AlphaFoldDB" id="A0A445DSE7"/>
<reference evidence="2 3" key="1">
    <citation type="submission" date="2019-01" db="EMBL/GenBank/DDBJ databases">
        <title>Sequencing of cultivated peanut Arachis hypogaea provides insights into genome evolution and oil improvement.</title>
        <authorList>
            <person name="Chen X."/>
        </authorList>
    </citation>
    <scope>NUCLEOTIDE SEQUENCE [LARGE SCALE GENOMIC DNA]</scope>
    <source>
        <strain evidence="3">cv. Fuhuasheng</strain>
        <strain evidence="2">GDAAS-fuhuasheng2018</strain>
        <tissue evidence="2">Leaves</tissue>
    </source>
</reference>